<evidence type="ECO:0000259" key="2">
    <source>
        <dbReference type="Pfam" id="PF13472"/>
    </source>
</evidence>
<gene>
    <name evidence="3" type="ORF">H8S65_05530</name>
</gene>
<evidence type="ECO:0000313" key="3">
    <source>
        <dbReference type="EMBL" id="MBC5632234.1"/>
    </source>
</evidence>
<feature type="chain" id="PRO_5046468698" description="SGNH hydrolase-type esterase domain-containing protein" evidence="1">
    <location>
        <begin position="26"/>
        <end position="467"/>
    </location>
</feature>
<proteinExistence type="predicted"/>
<dbReference type="EMBL" id="JACOOJ010000006">
    <property type="protein sequence ID" value="MBC5632234.1"/>
    <property type="molecule type" value="Genomic_DNA"/>
</dbReference>
<reference evidence="3 4" key="1">
    <citation type="submission" date="2020-08" db="EMBL/GenBank/DDBJ databases">
        <title>Genome public.</title>
        <authorList>
            <person name="Liu C."/>
            <person name="Sun Q."/>
        </authorList>
    </citation>
    <scope>NUCLEOTIDE SEQUENCE [LARGE SCALE GENOMIC DNA]</scope>
    <source>
        <strain evidence="3 4">NSJ-79</strain>
    </source>
</reference>
<sequence>MMKQTKWLVSLSACLVLMAVSAAGAKGKLPFPALDAGSQKNDPYPASSLAIPRQAQEMGGSDTIPLPSRSYSIGREVDSIQSPSLLQPFFAGLDSLRAGKDTVLTIVHLGDSHIQAGYYSGQVMRLLQEQFGNAGRGWIAPFKLSKTNEPDDYFISSSVREWVTGRCIQSNKKCPVGIGGIGIQSVSPSINLDVRIAPNNGAGYSFNQAILYRGEKSMPMLPAGSIKDSVKTSLATAPAVGGVLADTFRIAYQVDTLQLHSTRRKQGTDQLLPASSFKNVYYGFSLTNGHPGVLYHSVGVNGAMYVNYTDESYVRQLALLKPSLLIISMGTNETFGRRFNSEEFGGQVRAFVSLVKKYMPDTAILLTTPPECYKRTYVNKKRTYVRNANTQLAAKTIMGVAREEGVACWDLFASTGGKSSCAKWQKEKLMGRDRIHFTKEGYREQGILLYRALMQSYNQLNVENQKR</sequence>
<comment type="caution">
    <text evidence="3">The sequence shown here is derived from an EMBL/GenBank/DDBJ whole genome shotgun (WGS) entry which is preliminary data.</text>
</comment>
<dbReference type="Pfam" id="PF13472">
    <property type="entry name" value="Lipase_GDSL_2"/>
    <property type="match status" value="1"/>
</dbReference>
<feature type="signal peptide" evidence="1">
    <location>
        <begin position="1"/>
        <end position="25"/>
    </location>
</feature>
<dbReference type="Gene3D" id="3.40.50.1110">
    <property type="entry name" value="SGNH hydrolase"/>
    <property type="match status" value="1"/>
</dbReference>
<name>A0ABR7DLD2_9BACT</name>
<dbReference type="PANTHER" id="PTHR14209:SF19">
    <property type="entry name" value="ISOAMYL ACETATE-HYDROLYZING ESTERASE 1 HOMOLOG"/>
    <property type="match status" value="1"/>
</dbReference>
<dbReference type="InterPro" id="IPR045136">
    <property type="entry name" value="Iah1-like"/>
</dbReference>
<dbReference type="Proteomes" id="UP000651475">
    <property type="component" value="Unassembled WGS sequence"/>
</dbReference>
<feature type="domain" description="SGNH hydrolase-type esterase" evidence="2">
    <location>
        <begin position="289"/>
        <end position="443"/>
    </location>
</feature>
<keyword evidence="1" id="KW-0732">Signal</keyword>
<organism evidence="3 4">
    <name type="scientific">Parabacteroides hominis</name>
    <dbReference type="NCBI Taxonomy" id="2763057"/>
    <lineage>
        <taxon>Bacteria</taxon>
        <taxon>Pseudomonadati</taxon>
        <taxon>Bacteroidota</taxon>
        <taxon>Bacteroidia</taxon>
        <taxon>Bacteroidales</taxon>
        <taxon>Tannerellaceae</taxon>
        <taxon>Parabacteroides</taxon>
    </lineage>
</organism>
<dbReference type="InterPro" id="IPR013830">
    <property type="entry name" value="SGNH_hydro"/>
</dbReference>
<dbReference type="Gene3D" id="2.60.120.1360">
    <property type="match status" value="1"/>
</dbReference>
<dbReference type="InterPro" id="IPR036514">
    <property type="entry name" value="SGNH_hydro_sf"/>
</dbReference>
<evidence type="ECO:0000256" key="1">
    <source>
        <dbReference type="SAM" id="SignalP"/>
    </source>
</evidence>
<keyword evidence="4" id="KW-1185">Reference proteome</keyword>
<accession>A0ABR7DLD2</accession>
<evidence type="ECO:0000313" key="4">
    <source>
        <dbReference type="Proteomes" id="UP000651475"/>
    </source>
</evidence>
<dbReference type="SUPFAM" id="SSF52266">
    <property type="entry name" value="SGNH hydrolase"/>
    <property type="match status" value="1"/>
</dbReference>
<dbReference type="PANTHER" id="PTHR14209">
    <property type="entry name" value="ISOAMYL ACETATE-HYDROLYZING ESTERASE 1"/>
    <property type="match status" value="1"/>
</dbReference>
<protein>
    <recommendedName>
        <fullName evidence="2">SGNH hydrolase-type esterase domain-containing protein</fullName>
    </recommendedName>
</protein>